<evidence type="ECO:0000256" key="8">
    <source>
        <dbReference type="ARBA" id="ARBA00022918"/>
    </source>
</evidence>
<evidence type="ECO:0000259" key="13">
    <source>
        <dbReference type="PROSITE" id="PS50994"/>
    </source>
</evidence>
<evidence type="ECO:0000256" key="5">
    <source>
        <dbReference type="ARBA" id="ARBA00022842"/>
    </source>
</evidence>
<evidence type="ECO:0000256" key="9">
    <source>
        <dbReference type="ARBA" id="ARBA00022932"/>
    </source>
</evidence>
<dbReference type="PANTHER" id="PTHR37984:SF5">
    <property type="entry name" value="PROTEIN NYNRIN-LIKE"/>
    <property type="match status" value="1"/>
</dbReference>
<sequence>MVVAGRRRNRKDRRDKKLGTGGGKHEHTRFFVKHGLLFEKSGSDLKTIRICVPEEKIKSIIADFHSSPRAGHPSARRTADIIRKIFTFPDLHTRVQEEVRRCYECQTNKTTHHKEYGSLTAIYSPPKVFHTLGIDFVTGLTPAGQERFDAITVSADKFSKFGIFYPSKMTDTAKDTADRFIRHVYPWTGLPARLISDRDVRFTSEFWRTLVDRLGIHHAMSTAYHPQTDGQVERLNQQLAALLRHTVAIDQHDWPDMLPAAMMAYNSQVHESTGHTPYEVVFGRTSSTFPFAELAKSVQDSDTPEDLAQLLALHADVQENIIHAQTQQTLEYNKRHKEWLPKEGDWVLVKADHYRQRIDPSQRAKIKLSAKNFGPFKIIKEVAPGAYQLDAPTWFRAHTTLPIQALEPFIGDPTHVTPRLLIGVTEEGARVERKVTALLGRRPTEFLDGERFDYLVQWSGDIKPTWQSDHRLPGLDWAKKEFVDRYKQETKTTKLPTKRELVLAIAKERVEQLKAMEKGE</sequence>
<dbReference type="GO" id="GO:0006508">
    <property type="term" value="P:proteolysis"/>
    <property type="evidence" value="ECO:0007669"/>
    <property type="project" value="UniProtKB-KW"/>
</dbReference>
<reference evidence="14" key="1">
    <citation type="submission" date="2016-04" db="EMBL/GenBank/DDBJ databases">
        <authorList>
            <person name="Nguyen H.D."/>
            <person name="Samba Siva P."/>
            <person name="Cullis J."/>
            <person name="Levesque C.A."/>
            <person name="Hambleton S."/>
        </authorList>
    </citation>
    <scope>NUCLEOTIDE SEQUENCE</scope>
    <source>
        <strain evidence="14">DAOMC 236416</strain>
    </source>
</reference>
<feature type="compositionally biased region" description="Basic and acidic residues" evidence="12">
    <location>
        <begin position="15"/>
        <end position="26"/>
    </location>
</feature>
<keyword evidence="15" id="KW-1185">Reference proteome</keyword>
<dbReference type="EMBL" id="LWDF02000039">
    <property type="protein sequence ID" value="KAE8259349.1"/>
    <property type="molecule type" value="Genomic_DNA"/>
</dbReference>
<gene>
    <name evidence="14" type="ORF">A4X13_0g1084</name>
</gene>
<dbReference type="Pfam" id="PF17921">
    <property type="entry name" value="Integrase_H2C2"/>
    <property type="match status" value="1"/>
</dbReference>
<reference evidence="14" key="2">
    <citation type="journal article" date="2019" name="IMA Fungus">
        <title>Genome sequencing and comparison of five Tilletia species to identify candidate genes for the detection of regulated species infecting wheat.</title>
        <authorList>
            <person name="Nguyen H.D.T."/>
            <person name="Sultana T."/>
            <person name="Kesanakurti P."/>
            <person name="Hambleton S."/>
        </authorList>
    </citation>
    <scope>NUCLEOTIDE SEQUENCE</scope>
    <source>
        <strain evidence="14">DAOMC 236416</strain>
    </source>
</reference>
<keyword evidence="7" id="KW-0229">DNA integration</keyword>
<dbReference type="InterPro" id="IPR050951">
    <property type="entry name" value="Retrovirus_Pol_polyprotein"/>
</dbReference>
<feature type="compositionally biased region" description="Basic residues" evidence="12">
    <location>
        <begin position="1"/>
        <end position="14"/>
    </location>
</feature>
<dbReference type="AlphaFoldDB" id="A0A177TRZ3"/>
<dbReference type="GO" id="GO:0015074">
    <property type="term" value="P:DNA integration"/>
    <property type="evidence" value="ECO:0007669"/>
    <property type="project" value="UniProtKB-KW"/>
</dbReference>
<evidence type="ECO:0000256" key="3">
    <source>
        <dbReference type="ARBA" id="ARBA00022750"/>
    </source>
</evidence>
<feature type="domain" description="Integrase catalytic" evidence="13">
    <location>
        <begin position="122"/>
        <end position="285"/>
    </location>
</feature>
<dbReference type="Pfam" id="PF24626">
    <property type="entry name" value="SH3_Tf2-1"/>
    <property type="match status" value="1"/>
</dbReference>
<dbReference type="GO" id="GO:0005634">
    <property type="term" value="C:nucleus"/>
    <property type="evidence" value="ECO:0007669"/>
    <property type="project" value="UniProtKB-ARBA"/>
</dbReference>
<dbReference type="InterPro" id="IPR036397">
    <property type="entry name" value="RNaseH_sf"/>
</dbReference>
<keyword evidence="11" id="KW-0233">DNA recombination</keyword>
<keyword evidence="1" id="KW-0645">Protease</keyword>
<keyword evidence="4" id="KW-0378">Hydrolase</keyword>
<proteinExistence type="predicted"/>
<dbReference type="InterPro" id="IPR041588">
    <property type="entry name" value="Integrase_H2C2"/>
</dbReference>
<keyword evidence="9" id="KW-0239">DNA-directed DNA polymerase</keyword>
<evidence type="ECO:0000313" key="15">
    <source>
        <dbReference type="Proteomes" id="UP000077521"/>
    </source>
</evidence>
<dbReference type="GO" id="GO:0003964">
    <property type="term" value="F:RNA-directed DNA polymerase activity"/>
    <property type="evidence" value="ECO:0007669"/>
    <property type="project" value="UniProtKB-KW"/>
</dbReference>
<comment type="caution">
    <text evidence="14">The sequence shown here is derived from an EMBL/GenBank/DDBJ whole genome shotgun (WGS) entry which is preliminary data.</text>
</comment>
<evidence type="ECO:0000256" key="11">
    <source>
        <dbReference type="ARBA" id="ARBA00023172"/>
    </source>
</evidence>
<evidence type="ECO:0000256" key="10">
    <source>
        <dbReference type="ARBA" id="ARBA00023125"/>
    </source>
</evidence>
<dbReference type="Gene3D" id="1.10.340.70">
    <property type="match status" value="1"/>
</dbReference>
<dbReference type="Proteomes" id="UP000077521">
    <property type="component" value="Unassembled WGS sequence"/>
</dbReference>
<dbReference type="GO" id="GO:0003677">
    <property type="term" value="F:DNA binding"/>
    <property type="evidence" value="ECO:0007669"/>
    <property type="project" value="UniProtKB-KW"/>
</dbReference>
<dbReference type="PANTHER" id="PTHR37984">
    <property type="entry name" value="PROTEIN CBG26694"/>
    <property type="match status" value="1"/>
</dbReference>
<evidence type="ECO:0000313" key="14">
    <source>
        <dbReference type="EMBL" id="KAE8259349.1"/>
    </source>
</evidence>
<dbReference type="GO" id="GO:0003887">
    <property type="term" value="F:DNA-directed DNA polymerase activity"/>
    <property type="evidence" value="ECO:0007669"/>
    <property type="project" value="UniProtKB-KW"/>
</dbReference>
<dbReference type="InterPro" id="IPR012337">
    <property type="entry name" value="RNaseH-like_sf"/>
</dbReference>
<dbReference type="InterPro" id="IPR001584">
    <property type="entry name" value="Integrase_cat-core"/>
</dbReference>
<feature type="region of interest" description="Disordered" evidence="12">
    <location>
        <begin position="1"/>
        <end position="26"/>
    </location>
</feature>
<keyword evidence="2" id="KW-0479">Metal-binding</keyword>
<evidence type="ECO:0000256" key="7">
    <source>
        <dbReference type="ARBA" id="ARBA00022908"/>
    </source>
</evidence>
<keyword evidence="5" id="KW-0460">Magnesium</keyword>
<dbReference type="Gene3D" id="3.30.420.10">
    <property type="entry name" value="Ribonuclease H-like superfamily/Ribonuclease H"/>
    <property type="match status" value="1"/>
</dbReference>
<dbReference type="SUPFAM" id="SSF53098">
    <property type="entry name" value="Ribonuclease H-like"/>
    <property type="match status" value="1"/>
</dbReference>
<dbReference type="GO" id="GO:0004190">
    <property type="term" value="F:aspartic-type endopeptidase activity"/>
    <property type="evidence" value="ECO:0007669"/>
    <property type="project" value="UniProtKB-KW"/>
</dbReference>
<name>A0A177TRZ3_9BASI</name>
<evidence type="ECO:0000256" key="4">
    <source>
        <dbReference type="ARBA" id="ARBA00022801"/>
    </source>
</evidence>
<evidence type="ECO:0000256" key="6">
    <source>
        <dbReference type="ARBA" id="ARBA00022884"/>
    </source>
</evidence>
<keyword evidence="6" id="KW-0694">RNA-binding</keyword>
<protein>
    <recommendedName>
        <fullName evidence="13">Integrase catalytic domain-containing protein</fullName>
    </recommendedName>
</protein>
<keyword evidence="9" id="KW-0808">Transferase</keyword>
<dbReference type="PROSITE" id="PS50994">
    <property type="entry name" value="INTEGRASE"/>
    <property type="match status" value="1"/>
</dbReference>
<dbReference type="InterPro" id="IPR056924">
    <property type="entry name" value="SH3_Tf2-1"/>
</dbReference>
<evidence type="ECO:0000256" key="1">
    <source>
        <dbReference type="ARBA" id="ARBA00022670"/>
    </source>
</evidence>
<keyword evidence="9" id="KW-0548">Nucleotidyltransferase</keyword>
<dbReference type="GO" id="GO:0006310">
    <property type="term" value="P:DNA recombination"/>
    <property type="evidence" value="ECO:0007669"/>
    <property type="project" value="UniProtKB-KW"/>
</dbReference>
<evidence type="ECO:0000256" key="12">
    <source>
        <dbReference type="SAM" id="MobiDB-lite"/>
    </source>
</evidence>
<organism evidence="14 15">
    <name type="scientific">Tilletia indica</name>
    <dbReference type="NCBI Taxonomy" id="43049"/>
    <lineage>
        <taxon>Eukaryota</taxon>
        <taxon>Fungi</taxon>
        <taxon>Dikarya</taxon>
        <taxon>Basidiomycota</taxon>
        <taxon>Ustilaginomycotina</taxon>
        <taxon>Exobasidiomycetes</taxon>
        <taxon>Tilletiales</taxon>
        <taxon>Tilletiaceae</taxon>
        <taxon>Tilletia</taxon>
    </lineage>
</organism>
<evidence type="ECO:0000256" key="2">
    <source>
        <dbReference type="ARBA" id="ARBA00022723"/>
    </source>
</evidence>
<dbReference type="GO" id="GO:0003723">
    <property type="term" value="F:RNA binding"/>
    <property type="evidence" value="ECO:0007669"/>
    <property type="project" value="UniProtKB-KW"/>
</dbReference>
<keyword evidence="3" id="KW-0064">Aspartyl protease</keyword>
<keyword evidence="10" id="KW-0238">DNA-binding</keyword>
<keyword evidence="8" id="KW-0695">RNA-directed DNA polymerase</keyword>
<dbReference type="GO" id="GO:0046872">
    <property type="term" value="F:metal ion binding"/>
    <property type="evidence" value="ECO:0007669"/>
    <property type="project" value="UniProtKB-KW"/>
</dbReference>
<accession>A0A177TRZ3</accession>